<dbReference type="Gene3D" id="2.60.40.10">
    <property type="entry name" value="Immunoglobulins"/>
    <property type="match status" value="1"/>
</dbReference>
<dbReference type="InterPro" id="IPR008962">
    <property type="entry name" value="PapD-like_sf"/>
</dbReference>
<dbReference type="SUPFAM" id="SSF49354">
    <property type="entry name" value="PapD-like"/>
    <property type="match status" value="1"/>
</dbReference>
<evidence type="ECO:0000313" key="5">
    <source>
        <dbReference type="Proteomes" id="UP001176961"/>
    </source>
</evidence>
<evidence type="ECO:0000256" key="2">
    <source>
        <dbReference type="SAM" id="Phobius"/>
    </source>
</evidence>
<reference evidence="4" key="1">
    <citation type="submission" date="2023-07" db="EMBL/GenBank/DDBJ databases">
        <authorList>
            <consortium name="CYATHOMIX"/>
        </authorList>
    </citation>
    <scope>NUCLEOTIDE SEQUENCE</scope>
    <source>
        <strain evidence="4">N/A</strain>
    </source>
</reference>
<gene>
    <name evidence="4" type="ORF">CYNAS_LOCUS728</name>
</gene>
<evidence type="ECO:0000313" key="4">
    <source>
        <dbReference type="EMBL" id="CAJ0588745.1"/>
    </source>
</evidence>
<evidence type="ECO:0000256" key="1">
    <source>
        <dbReference type="RuleBase" id="RU003425"/>
    </source>
</evidence>
<dbReference type="Proteomes" id="UP001176961">
    <property type="component" value="Unassembled WGS sequence"/>
</dbReference>
<dbReference type="Pfam" id="PF00635">
    <property type="entry name" value="Motile_Sperm"/>
    <property type="match status" value="1"/>
</dbReference>
<sequence>MQSTSPIHHRSSRYVPLRTTPHASGSLSTEEIFLLASMCAFAAFNIHDAENSNFFDILTIVPGAVFTFKCMVMNGDRSFVAMCLVTGYWLFFTLAIFNGYMYEKEESYLSIRLMLLGALGAKAYQKVWNKKSSIEKVDTGIASPASVITSSVRSPKSEFYFGAARQPEYSLQQQIETADLESPVDRKIINNMNSSKNITPKKTKDSIFDFKKNSTIISESELLLTSKELSTTTASLSESVTPSTHTNSTSFYTKSMSATQNRTVTTTLTDIAGKLRTGVPACSEKLTSRRKLYTATRPTDRTRRTTERLQTAKKVEQKRNNHVVVSYGDIITNPMNTLKFPKKESTRKLTVTNITESTIMWALKASSAHSFNAIPAHGILHPGTQQETIVSLDPQLNLSQTGRSTKVAIDYAFVKSNVRCFEKNLFNTCAKRRHILQAVLSS</sequence>
<keyword evidence="2" id="KW-0812">Transmembrane</keyword>
<dbReference type="AlphaFoldDB" id="A0AA36GJG1"/>
<keyword evidence="1" id="KW-0963">Cytoplasm</keyword>
<keyword evidence="1" id="KW-0206">Cytoskeleton</keyword>
<dbReference type="InterPro" id="IPR000535">
    <property type="entry name" value="MSP_dom"/>
</dbReference>
<name>A0AA36GJG1_CYLNA</name>
<organism evidence="4 5">
    <name type="scientific">Cylicocyclus nassatus</name>
    <name type="common">Nematode worm</name>
    <dbReference type="NCBI Taxonomy" id="53992"/>
    <lineage>
        <taxon>Eukaryota</taxon>
        <taxon>Metazoa</taxon>
        <taxon>Ecdysozoa</taxon>
        <taxon>Nematoda</taxon>
        <taxon>Chromadorea</taxon>
        <taxon>Rhabditida</taxon>
        <taxon>Rhabditina</taxon>
        <taxon>Rhabditomorpha</taxon>
        <taxon>Strongyloidea</taxon>
        <taxon>Strongylidae</taxon>
        <taxon>Cylicocyclus</taxon>
    </lineage>
</organism>
<keyword evidence="2" id="KW-1133">Transmembrane helix</keyword>
<dbReference type="InterPro" id="IPR013783">
    <property type="entry name" value="Ig-like_fold"/>
</dbReference>
<protein>
    <recommendedName>
        <fullName evidence="1">Major sperm protein</fullName>
    </recommendedName>
</protein>
<proteinExistence type="predicted"/>
<feature type="domain" description="MSP" evidence="3">
    <location>
        <begin position="329"/>
        <end position="442"/>
    </location>
</feature>
<evidence type="ECO:0000259" key="3">
    <source>
        <dbReference type="PROSITE" id="PS50202"/>
    </source>
</evidence>
<accession>A0AA36GJG1</accession>
<comment type="function">
    <text evidence="1">Central component in molecular interactions underlying sperm crawling. Forms an extensive filament system that extends from sperm villipoda, along the leading edge of the pseudopod.</text>
</comment>
<feature type="transmembrane region" description="Helical" evidence="2">
    <location>
        <begin position="79"/>
        <end position="101"/>
    </location>
</feature>
<dbReference type="PROSITE" id="PS50202">
    <property type="entry name" value="MSP"/>
    <property type="match status" value="1"/>
</dbReference>
<comment type="caution">
    <text evidence="4">The sequence shown here is derived from an EMBL/GenBank/DDBJ whole genome shotgun (WGS) entry which is preliminary data.</text>
</comment>
<dbReference type="EMBL" id="CATQJL010000001">
    <property type="protein sequence ID" value="CAJ0588745.1"/>
    <property type="molecule type" value="Genomic_DNA"/>
</dbReference>
<keyword evidence="2" id="KW-0472">Membrane</keyword>
<keyword evidence="5" id="KW-1185">Reference proteome</keyword>